<dbReference type="Pfam" id="PF03466">
    <property type="entry name" value="LysR_substrate"/>
    <property type="match status" value="1"/>
</dbReference>
<evidence type="ECO:0000313" key="7">
    <source>
        <dbReference type="Proteomes" id="UP001228019"/>
    </source>
</evidence>
<evidence type="ECO:0000256" key="4">
    <source>
        <dbReference type="ARBA" id="ARBA00023163"/>
    </source>
</evidence>
<comment type="caution">
    <text evidence="6">The sequence shown here is derived from an EMBL/GenBank/DDBJ whole genome shotgun (WGS) entry which is preliminary data.</text>
</comment>
<dbReference type="EMBL" id="JAUQOP010000012">
    <property type="protein sequence ID" value="MDO7897439.1"/>
    <property type="molecule type" value="Genomic_DNA"/>
</dbReference>
<dbReference type="PROSITE" id="PS50931">
    <property type="entry name" value="HTH_LYSR"/>
    <property type="match status" value="1"/>
</dbReference>
<dbReference type="RefSeq" id="WP_304554161.1">
    <property type="nucleotide sequence ID" value="NZ_JAUQOP010000012.1"/>
</dbReference>
<organism evidence="6 7">
    <name type="scientific">Pseudomonas citrulli</name>
    <dbReference type="NCBI Taxonomy" id="3064347"/>
    <lineage>
        <taxon>Bacteria</taxon>
        <taxon>Pseudomonadati</taxon>
        <taxon>Pseudomonadota</taxon>
        <taxon>Gammaproteobacteria</taxon>
        <taxon>Pseudomonadales</taxon>
        <taxon>Pseudomonadaceae</taxon>
        <taxon>Pseudomonas</taxon>
    </lineage>
</organism>
<dbReference type="Pfam" id="PF00126">
    <property type="entry name" value="HTH_1"/>
    <property type="match status" value="1"/>
</dbReference>
<evidence type="ECO:0000256" key="2">
    <source>
        <dbReference type="ARBA" id="ARBA00023015"/>
    </source>
</evidence>
<sequence>MELAQLTMFKVVAEQGSIVQASKLLHCVPSNITNRIKLLERELGVPLFIRKGRGLVISPSGTLLLGYANRILSLCQEARRALDPEAAPAGPLRIGAIESSATGRLPALLSRYHHEYPTVDLQFSTGTWSQLVAKVADHQLDGAIIAVDSNHPDLEHLALYEEALVLIASPTVGKITQPQDLAGKPLFMWPDGCPYRQALEQWLNKHQVPFNITSIASYGTILGCVSAGAGVSLVPAGVFEQFKHMGNINGFSLNPLKPVQNYFVWNKHTGAHRAKDAFVWLLEGEFKGFGSVLGNAAGYEI</sequence>
<dbReference type="Proteomes" id="UP001228019">
    <property type="component" value="Unassembled WGS sequence"/>
</dbReference>
<dbReference type="Gene3D" id="3.40.190.290">
    <property type="match status" value="1"/>
</dbReference>
<dbReference type="Gene3D" id="1.10.10.10">
    <property type="entry name" value="Winged helix-like DNA-binding domain superfamily/Winged helix DNA-binding domain"/>
    <property type="match status" value="1"/>
</dbReference>
<dbReference type="SUPFAM" id="SSF53850">
    <property type="entry name" value="Periplasmic binding protein-like II"/>
    <property type="match status" value="1"/>
</dbReference>
<proteinExistence type="inferred from homology"/>
<dbReference type="InterPro" id="IPR005119">
    <property type="entry name" value="LysR_subst-bd"/>
</dbReference>
<dbReference type="InterPro" id="IPR036390">
    <property type="entry name" value="WH_DNA-bd_sf"/>
</dbReference>
<dbReference type="PANTHER" id="PTHR30126:SF40">
    <property type="entry name" value="HTH-TYPE TRANSCRIPTIONAL REGULATOR GLTR"/>
    <property type="match status" value="1"/>
</dbReference>
<comment type="similarity">
    <text evidence="1">Belongs to the LysR transcriptional regulatory family.</text>
</comment>
<accession>A0ABT9BY08</accession>
<feature type="domain" description="HTH lysR-type" evidence="5">
    <location>
        <begin position="1"/>
        <end position="58"/>
    </location>
</feature>
<protein>
    <submittedName>
        <fullName evidence="6">LysR substrate-binding domain-containing protein</fullName>
    </submittedName>
</protein>
<dbReference type="SUPFAM" id="SSF46785">
    <property type="entry name" value="Winged helix' DNA-binding domain"/>
    <property type="match status" value="1"/>
</dbReference>
<evidence type="ECO:0000256" key="1">
    <source>
        <dbReference type="ARBA" id="ARBA00009437"/>
    </source>
</evidence>
<reference evidence="6 7" key="1">
    <citation type="submission" date="2023-07" db="EMBL/GenBank/DDBJ databases">
        <title>Identification of four novel Pseudomonas species associated with bacterial leaf spot of cucurbits.</title>
        <authorList>
            <person name="Fullem K.R."/>
        </authorList>
    </citation>
    <scope>NUCLEOTIDE SEQUENCE [LARGE SCALE GENOMIC DNA]</scope>
    <source>
        <strain evidence="6 7">K18</strain>
    </source>
</reference>
<dbReference type="PANTHER" id="PTHR30126">
    <property type="entry name" value="HTH-TYPE TRANSCRIPTIONAL REGULATOR"/>
    <property type="match status" value="1"/>
</dbReference>
<evidence type="ECO:0000259" key="5">
    <source>
        <dbReference type="PROSITE" id="PS50931"/>
    </source>
</evidence>
<name>A0ABT9BY08_9PSED</name>
<keyword evidence="2" id="KW-0805">Transcription regulation</keyword>
<gene>
    <name evidence="6" type="ORF">Q6A48_11130</name>
</gene>
<keyword evidence="4" id="KW-0804">Transcription</keyword>
<evidence type="ECO:0000256" key="3">
    <source>
        <dbReference type="ARBA" id="ARBA00023125"/>
    </source>
</evidence>
<evidence type="ECO:0000313" key="6">
    <source>
        <dbReference type="EMBL" id="MDO7897439.1"/>
    </source>
</evidence>
<keyword evidence="7" id="KW-1185">Reference proteome</keyword>
<dbReference type="InterPro" id="IPR036388">
    <property type="entry name" value="WH-like_DNA-bd_sf"/>
</dbReference>
<keyword evidence="3" id="KW-0238">DNA-binding</keyword>
<dbReference type="InterPro" id="IPR000847">
    <property type="entry name" value="LysR_HTH_N"/>
</dbReference>